<gene>
    <name evidence="2" type="ORF">MTCD1_00778</name>
</gene>
<accession>A0ABQ0MS32</accession>
<proteinExistence type="predicted"/>
<name>A0ABQ0MS32_9GAMM</name>
<evidence type="ECO:0000256" key="1">
    <source>
        <dbReference type="SAM" id="Phobius"/>
    </source>
</evidence>
<evidence type="ECO:0000313" key="3">
    <source>
        <dbReference type="Proteomes" id="UP000197068"/>
    </source>
</evidence>
<keyword evidence="1" id="KW-1133">Transmembrane helix</keyword>
<dbReference type="EMBL" id="BDQM01000004">
    <property type="protein sequence ID" value="GAW95179.1"/>
    <property type="molecule type" value="Genomic_DNA"/>
</dbReference>
<dbReference type="RefSeq" id="WP_157447806.1">
    <property type="nucleotide sequence ID" value="NZ_BDQM01000004.1"/>
</dbReference>
<protein>
    <submittedName>
        <fullName evidence="2">Uncharacterized protein</fullName>
    </submittedName>
</protein>
<keyword evidence="1" id="KW-0812">Transmembrane</keyword>
<reference evidence="2 3" key="1">
    <citation type="submission" date="2017-06" db="EMBL/GenBank/DDBJ databases">
        <title>Whole Genome Sequences of Colwellia marinimaniae MTCD1.</title>
        <authorList>
            <person name="Kusumoto H."/>
            <person name="Inoue M."/>
            <person name="Tanikawa K."/>
            <person name="Maeji H."/>
            <person name="Cameron J.H."/>
            <person name="Bartlett D.H."/>
        </authorList>
    </citation>
    <scope>NUCLEOTIDE SEQUENCE [LARGE SCALE GENOMIC DNA]</scope>
    <source>
        <strain evidence="2 3">MTCD1</strain>
    </source>
</reference>
<organism evidence="2 3">
    <name type="scientific">Colwellia marinimaniae</name>
    <dbReference type="NCBI Taxonomy" id="1513592"/>
    <lineage>
        <taxon>Bacteria</taxon>
        <taxon>Pseudomonadati</taxon>
        <taxon>Pseudomonadota</taxon>
        <taxon>Gammaproteobacteria</taxon>
        <taxon>Alteromonadales</taxon>
        <taxon>Colwelliaceae</taxon>
        <taxon>Colwellia</taxon>
    </lineage>
</organism>
<evidence type="ECO:0000313" key="2">
    <source>
        <dbReference type="EMBL" id="GAW95179.1"/>
    </source>
</evidence>
<dbReference type="Proteomes" id="UP000197068">
    <property type="component" value="Unassembled WGS sequence"/>
</dbReference>
<keyword evidence="3" id="KW-1185">Reference proteome</keyword>
<keyword evidence="1" id="KW-0472">Membrane</keyword>
<comment type="caution">
    <text evidence="2">The sequence shown here is derived from an EMBL/GenBank/DDBJ whole genome shotgun (WGS) entry which is preliminary data.</text>
</comment>
<feature type="transmembrane region" description="Helical" evidence="1">
    <location>
        <begin position="7"/>
        <end position="28"/>
    </location>
</feature>
<feature type="transmembrane region" description="Helical" evidence="1">
    <location>
        <begin position="34"/>
        <end position="56"/>
    </location>
</feature>
<sequence>MSRENIIKLTTTALTFPILFLLLAYVTAGGMLSILTFISYLLLAVVGGLIDHFVFLA</sequence>